<comment type="caution">
    <text evidence="2">The sequence shown here is derived from an EMBL/GenBank/DDBJ whole genome shotgun (WGS) entry which is preliminary data.</text>
</comment>
<keyword evidence="1" id="KW-0472">Membrane</keyword>
<dbReference type="AlphaFoldDB" id="A0AAD9MZ08"/>
<gene>
    <name evidence="2" type="ORF">LSH36_510g03075</name>
</gene>
<evidence type="ECO:0000256" key="1">
    <source>
        <dbReference type="SAM" id="Phobius"/>
    </source>
</evidence>
<accession>A0AAD9MZ08</accession>
<feature type="transmembrane region" description="Helical" evidence="1">
    <location>
        <begin position="51"/>
        <end position="78"/>
    </location>
</feature>
<dbReference type="Proteomes" id="UP001208570">
    <property type="component" value="Unassembled WGS sequence"/>
</dbReference>
<keyword evidence="3" id="KW-1185">Reference proteome</keyword>
<keyword evidence="1" id="KW-0812">Transmembrane</keyword>
<protein>
    <recommendedName>
        <fullName evidence="4">Transmembrane protein</fullName>
    </recommendedName>
</protein>
<evidence type="ECO:0000313" key="2">
    <source>
        <dbReference type="EMBL" id="KAK2148209.1"/>
    </source>
</evidence>
<organism evidence="2 3">
    <name type="scientific">Paralvinella palmiformis</name>
    <dbReference type="NCBI Taxonomy" id="53620"/>
    <lineage>
        <taxon>Eukaryota</taxon>
        <taxon>Metazoa</taxon>
        <taxon>Spiralia</taxon>
        <taxon>Lophotrochozoa</taxon>
        <taxon>Annelida</taxon>
        <taxon>Polychaeta</taxon>
        <taxon>Sedentaria</taxon>
        <taxon>Canalipalpata</taxon>
        <taxon>Terebellida</taxon>
        <taxon>Terebelliformia</taxon>
        <taxon>Alvinellidae</taxon>
        <taxon>Paralvinella</taxon>
    </lineage>
</organism>
<feature type="transmembrane region" description="Helical" evidence="1">
    <location>
        <begin position="18"/>
        <end position="39"/>
    </location>
</feature>
<keyword evidence="1" id="KW-1133">Transmembrane helix</keyword>
<evidence type="ECO:0008006" key="4">
    <source>
        <dbReference type="Google" id="ProtNLM"/>
    </source>
</evidence>
<evidence type="ECO:0000313" key="3">
    <source>
        <dbReference type="Proteomes" id="UP001208570"/>
    </source>
</evidence>
<proteinExistence type="predicted"/>
<name>A0AAD9MZ08_9ANNE</name>
<dbReference type="EMBL" id="JAODUP010000510">
    <property type="protein sequence ID" value="KAK2148209.1"/>
    <property type="molecule type" value="Genomic_DNA"/>
</dbReference>
<reference evidence="2" key="1">
    <citation type="journal article" date="2023" name="Mol. Biol. Evol.">
        <title>Third-Generation Sequencing Reveals the Adaptive Role of the Epigenome in Three Deep-Sea Polychaetes.</title>
        <authorList>
            <person name="Perez M."/>
            <person name="Aroh O."/>
            <person name="Sun Y."/>
            <person name="Lan Y."/>
            <person name="Juniper S.K."/>
            <person name="Young C.R."/>
            <person name="Angers B."/>
            <person name="Qian P.Y."/>
        </authorList>
    </citation>
    <scope>NUCLEOTIDE SEQUENCE</scope>
    <source>
        <strain evidence="2">P08H-3</strain>
    </source>
</reference>
<sequence length="220" mass="25407">MAIMRTCLCWKDLKVPSAVATTFTMAFSFIQIMLQIALWTTIDHMKEMLQILLVVLYLPLIVLDLLIIFSGIMLLVGLEKIAGLLCVISYFQRLRSEEAVLRGVANPYGGDGAYGTNWFGQPRYPFQNSTNYMPGPFKFTCNVDQNQLPGHEWTNDVGFAEPLVTGLERPGERHPVPVETQHPGYDGRLKYPYDYRSNPHFVTRRWYPYEQNWYQLPQFT</sequence>